<protein>
    <submittedName>
        <fullName evidence="3">Uncharacterized protein</fullName>
    </submittedName>
</protein>
<reference evidence="3" key="1">
    <citation type="submission" date="2022-03" db="EMBL/GenBank/DDBJ databases">
        <title>A functionally conserved STORR gene fusion in Papaver species that diverged 16.8 million years ago.</title>
        <authorList>
            <person name="Catania T."/>
        </authorList>
    </citation>
    <scope>NUCLEOTIDE SEQUENCE</scope>
    <source>
        <strain evidence="3">S-191538</strain>
    </source>
</reference>
<sequence length="107" mass="10981">MAKQELRSFFLILFVSSIVFVSCIQARPLSVSDGGTVVYEFDNNLALGAIKTSGPSPRGIGHLSVGRVTKVIAGGNKSGPSRGGVGHSYVNGIVGKKNSGPSPGKGH</sequence>
<gene>
    <name evidence="3" type="ORF">MKW94_016855</name>
</gene>
<evidence type="ECO:0000313" key="3">
    <source>
        <dbReference type="EMBL" id="MCL7047094.1"/>
    </source>
</evidence>
<proteinExistence type="predicted"/>
<dbReference type="InterPro" id="IPR044700">
    <property type="entry name" value="PIP2/PIPL1"/>
</dbReference>
<dbReference type="PROSITE" id="PS51257">
    <property type="entry name" value="PROKAR_LIPOPROTEIN"/>
    <property type="match status" value="1"/>
</dbReference>
<dbReference type="AlphaFoldDB" id="A0AA41VT99"/>
<comment type="caution">
    <text evidence="3">The sequence shown here is derived from an EMBL/GenBank/DDBJ whole genome shotgun (WGS) entry which is preliminary data.</text>
</comment>
<dbReference type="GO" id="GO:0045087">
    <property type="term" value="P:innate immune response"/>
    <property type="evidence" value="ECO:0007669"/>
    <property type="project" value="InterPro"/>
</dbReference>
<organism evidence="3 4">
    <name type="scientific">Papaver nudicaule</name>
    <name type="common">Iceland poppy</name>
    <dbReference type="NCBI Taxonomy" id="74823"/>
    <lineage>
        <taxon>Eukaryota</taxon>
        <taxon>Viridiplantae</taxon>
        <taxon>Streptophyta</taxon>
        <taxon>Embryophyta</taxon>
        <taxon>Tracheophyta</taxon>
        <taxon>Spermatophyta</taxon>
        <taxon>Magnoliopsida</taxon>
        <taxon>Ranunculales</taxon>
        <taxon>Papaveraceae</taxon>
        <taxon>Papaveroideae</taxon>
        <taxon>Papaver</taxon>
    </lineage>
</organism>
<keyword evidence="4" id="KW-1185">Reference proteome</keyword>
<dbReference type="PANTHER" id="PTHR34663:SF21">
    <property type="entry name" value="PROTEIN, PUTATIVE-RELATED"/>
    <property type="match status" value="1"/>
</dbReference>
<accession>A0AA41VT99</accession>
<dbReference type="EMBL" id="JAJJMA010289291">
    <property type="protein sequence ID" value="MCL7047094.1"/>
    <property type="molecule type" value="Genomic_DNA"/>
</dbReference>
<feature type="region of interest" description="Disordered" evidence="1">
    <location>
        <begin position="74"/>
        <end position="107"/>
    </location>
</feature>
<feature type="chain" id="PRO_5041320616" evidence="2">
    <location>
        <begin position="27"/>
        <end position="107"/>
    </location>
</feature>
<feature type="signal peptide" evidence="2">
    <location>
        <begin position="1"/>
        <end position="26"/>
    </location>
</feature>
<feature type="compositionally biased region" description="Low complexity" evidence="1">
    <location>
        <begin position="95"/>
        <end position="107"/>
    </location>
</feature>
<dbReference type="PANTHER" id="PTHR34663">
    <property type="entry name" value="OS06G0637400 PROTEIN"/>
    <property type="match status" value="1"/>
</dbReference>
<evidence type="ECO:0000256" key="1">
    <source>
        <dbReference type="SAM" id="MobiDB-lite"/>
    </source>
</evidence>
<dbReference type="GO" id="GO:0050793">
    <property type="term" value="P:regulation of developmental process"/>
    <property type="evidence" value="ECO:0007669"/>
    <property type="project" value="InterPro"/>
</dbReference>
<evidence type="ECO:0000313" key="4">
    <source>
        <dbReference type="Proteomes" id="UP001177140"/>
    </source>
</evidence>
<evidence type="ECO:0000256" key="2">
    <source>
        <dbReference type="SAM" id="SignalP"/>
    </source>
</evidence>
<name>A0AA41VT99_PAPNU</name>
<keyword evidence="2" id="KW-0732">Signal</keyword>
<dbReference type="Proteomes" id="UP001177140">
    <property type="component" value="Unassembled WGS sequence"/>
</dbReference>